<dbReference type="PANTHER" id="PTHR34071:SF2">
    <property type="entry name" value="FLAVIN-NUCLEOTIDE-BINDING PROTEIN"/>
    <property type="match status" value="1"/>
</dbReference>
<proteinExistence type="predicted"/>
<protein>
    <submittedName>
        <fullName evidence="1">Pyridoxamine 5'-phosphate oxidase family protein</fullName>
    </submittedName>
</protein>
<accession>A0AAE3L0P4</accession>
<name>A0AAE3L0P4_9FIRM</name>
<dbReference type="AlphaFoldDB" id="A0AAE3L0P4"/>
<comment type="caution">
    <text evidence="1">The sequence shown here is derived from an EMBL/GenBank/DDBJ whole genome shotgun (WGS) entry which is preliminary data.</text>
</comment>
<dbReference type="InterPro" id="IPR012349">
    <property type="entry name" value="Split_barrel_FMN-bd"/>
</dbReference>
<dbReference type="Pfam" id="PF12900">
    <property type="entry name" value="Pyridox_ox_2"/>
    <property type="match status" value="1"/>
</dbReference>
<keyword evidence="2" id="KW-1185">Reference proteome</keyword>
<dbReference type="Gene3D" id="2.30.110.10">
    <property type="entry name" value="Electron Transport, Fmn-binding Protein, Chain A"/>
    <property type="match status" value="1"/>
</dbReference>
<dbReference type="EMBL" id="JANKAS010000025">
    <property type="protein sequence ID" value="MCR1900272.1"/>
    <property type="molecule type" value="Genomic_DNA"/>
</dbReference>
<dbReference type="SUPFAM" id="SSF50475">
    <property type="entry name" value="FMN-binding split barrel"/>
    <property type="match status" value="1"/>
</dbReference>
<dbReference type="InterPro" id="IPR024747">
    <property type="entry name" value="Pyridox_Oxase-rel"/>
</dbReference>
<dbReference type="PANTHER" id="PTHR34071">
    <property type="entry name" value="5-NITROIMIDAZOLE ANTIBIOTICS RESISTANCE PROTEIN, NIMA-FAMILY-RELATED PROTEIN-RELATED"/>
    <property type="match status" value="1"/>
</dbReference>
<gene>
    <name evidence="1" type="ORF">NSA47_15005</name>
</gene>
<dbReference type="Proteomes" id="UP001205748">
    <property type="component" value="Unassembled WGS sequence"/>
</dbReference>
<organism evidence="1 2">
    <name type="scientific">Irregularibacter muris</name>
    <dbReference type="NCBI Taxonomy" id="1796619"/>
    <lineage>
        <taxon>Bacteria</taxon>
        <taxon>Bacillati</taxon>
        <taxon>Bacillota</taxon>
        <taxon>Clostridia</taxon>
        <taxon>Eubacteriales</taxon>
        <taxon>Eubacteriaceae</taxon>
        <taxon>Irregularibacter</taxon>
    </lineage>
</organism>
<evidence type="ECO:0000313" key="1">
    <source>
        <dbReference type="EMBL" id="MCR1900272.1"/>
    </source>
</evidence>
<dbReference type="RefSeq" id="WP_257533473.1">
    <property type="nucleotide sequence ID" value="NZ_JANKAS010000025.1"/>
</dbReference>
<reference evidence="1" key="1">
    <citation type="submission" date="2022-07" db="EMBL/GenBank/DDBJ databases">
        <title>Enhanced cultured diversity of the mouse gut microbiota enables custom-made synthetic communities.</title>
        <authorList>
            <person name="Afrizal A."/>
        </authorList>
    </citation>
    <scope>NUCLEOTIDE SEQUENCE</scope>
    <source>
        <strain evidence="1">DSM 28593</strain>
    </source>
</reference>
<sequence>MFREMRRKKQLLSKDKIEEILNTCTSGVLGVNGDNGYPYTVPISYAYKDGKIFFHCAKEGHKIDSIKRNDKVTFCVIEKDEVIQQTFTTHFRSVSAFGRARILTDDHERQYALECLVEKYSPDFIKEGLQEIKDEWNRVCLVEINIEHMTGKAAIEVLK</sequence>
<evidence type="ECO:0000313" key="2">
    <source>
        <dbReference type="Proteomes" id="UP001205748"/>
    </source>
</evidence>